<evidence type="ECO:0000313" key="2">
    <source>
        <dbReference type="RefSeq" id="XP_027359598.1"/>
    </source>
</evidence>
<gene>
    <name evidence="2" type="primary">LOC113868190</name>
</gene>
<name>A0A8B8LVN9_ABRPR</name>
<dbReference type="OrthoDB" id="1430781at2759"/>
<accession>A0A8B8LVN9</accession>
<reference evidence="2" key="2">
    <citation type="submission" date="2025-08" db="UniProtKB">
        <authorList>
            <consortium name="RefSeq"/>
        </authorList>
    </citation>
    <scope>IDENTIFICATION</scope>
    <source>
        <tissue evidence="2">Young leaves</tissue>
    </source>
</reference>
<dbReference type="Proteomes" id="UP000694853">
    <property type="component" value="Unplaced"/>
</dbReference>
<dbReference type="AlphaFoldDB" id="A0A8B8LVN9"/>
<dbReference type="KEGG" id="aprc:113868190"/>
<evidence type="ECO:0000313" key="1">
    <source>
        <dbReference type="Proteomes" id="UP000694853"/>
    </source>
</evidence>
<sequence>MGNNHGGFRLLSSADTSYNLRLKSVATGSKEKKFEYNSDNNETKTTWEVSYTGEDGLTCKLILIKTIERRFEKNLWEQLDIQIKDRINKDLNSFYDRAQTTEAGLLNVKTKTIIYPNHFTSNSVSLGQVIFLTSLLVPRKSTNGRGDVITETSVFEYGSGTRKGLIVWEWKKKRGDEQPFMGTVAHYYINNLDGDVGLSVVVKIRVSNYDGHLEFEVEGPVQHPTSALSYMFEEACRTKTWRTTMCAHCAAIQKQRRNSMFWQSESEDSDNFSMSRLQNRWQTSSSVLANEGAIKGNNNGNFSVEKFFYGGR</sequence>
<proteinExistence type="predicted"/>
<reference evidence="1" key="1">
    <citation type="journal article" date="2019" name="Toxins">
        <title>Detection of Abrin-Like and Prepropulchellin-Like Toxin Genes and Transcripts Using Whole Genome Sequencing and Full-Length Transcript Sequencing of Abrus precatorius.</title>
        <authorList>
            <person name="Hovde B.T."/>
            <person name="Daligault H.E."/>
            <person name="Hanschen E.R."/>
            <person name="Kunde Y.A."/>
            <person name="Johnson M.B."/>
            <person name="Starkenburg S.R."/>
            <person name="Johnson S.L."/>
        </authorList>
    </citation>
    <scope>NUCLEOTIDE SEQUENCE [LARGE SCALE GENOMIC DNA]</scope>
</reference>
<dbReference type="GeneID" id="113868190"/>
<dbReference type="RefSeq" id="XP_027359598.1">
    <property type="nucleotide sequence ID" value="XM_027503797.1"/>
</dbReference>
<protein>
    <submittedName>
        <fullName evidence="2">Uncharacterized protein LOC113868190</fullName>
    </submittedName>
</protein>
<keyword evidence="1" id="KW-1185">Reference proteome</keyword>
<organism evidence="1 2">
    <name type="scientific">Abrus precatorius</name>
    <name type="common">Indian licorice</name>
    <name type="synonym">Glycine abrus</name>
    <dbReference type="NCBI Taxonomy" id="3816"/>
    <lineage>
        <taxon>Eukaryota</taxon>
        <taxon>Viridiplantae</taxon>
        <taxon>Streptophyta</taxon>
        <taxon>Embryophyta</taxon>
        <taxon>Tracheophyta</taxon>
        <taxon>Spermatophyta</taxon>
        <taxon>Magnoliopsida</taxon>
        <taxon>eudicotyledons</taxon>
        <taxon>Gunneridae</taxon>
        <taxon>Pentapetalae</taxon>
        <taxon>rosids</taxon>
        <taxon>fabids</taxon>
        <taxon>Fabales</taxon>
        <taxon>Fabaceae</taxon>
        <taxon>Papilionoideae</taxon>
        <taxon>50 kb inversion clade</taxon>
        <taxon>NPAAA clade</taxon>
        <taxon>indigoferoid/millettioid clade</taxon>
        <taxon>Abreae</taxon>
        <taxon>Abrus</taxon>
    </lineage>
</organism>